<dbReference type="Gene3D" id="3.40.1490.10">
    <property type="entry name" value="Bit1"/>
    <property type="match status" value="1"/>
</dbReference>
<name>A0ABQ6FHV0_9CHLR</name>
<comment type="caution">
    <text evidence="1">The sequence shown here is derived from an EMBL/GenBank/DDBJ whole genome shotgun (WGS) entry which is preliminary data.</text>
</comment>
<evidence type="ECO:0008006" key="3">
    <source>
        <dbReference type="Google" id="ProtNLM"/>
    </source>
</evidence>
<organism evidence="1 2">
    <name type="scientific">Dictyobacter halimunensis</name>
    <dbReference type="NCBI Taxonomy" id="3026934"/>
    <lineage>
        <taxon>Bacteria</taxon>
        <taxon>Bacillati</taxon>
        <taxon>Chloroflexota</taxon>
        <taxon>Ktedonobacteria</taxon>
        <taxon>Ktedonobacterales</taxon>
        <taxon>Dictyobacteraceae</taxon>
        <taxon>Dictyobacter</taxon>
    </lineage>
</organism>
<protein>
    <recommendedName>
        <fullName evidence="3">DUF2000 domain-containing protein</fullName>
    </recommendedName>
</protein>
<dbReference type="Proteomes" id="UP001344906">
    <property type="component" value="Unassembled WGS sequence"/>
</dbReference>
<accession>A0ABQ6FHV0</accession>
<proteinExistence type="predicted"/>
<dbReference type="SUPFAM" id="SSF102462">
    <property type="entry name" value="Peptidyl-tRNA hydrolase II"/>
    <property type="match status" value="1"/>
</dbReference>
<dbReference type="EMBL" id="BSRI01000001">
    <property type="protein sequence ID" value="GLV53663.1"/>
    <property type="molecule type" value="Genomic_DNA"/>
</dbReference>
<dbReference type="InterPro" id="IPR018988">
    <property type="entry name" value="DUF2000"/>
</dbReference>
<reference evidence="1 2" key="1">
    <citation type="submission" date="2023-02" db="EMBL/GenBank/DDBJ databases">
        <title>Dictyobacter halimunensis sp. nov., a new member of the class Ktedonobacteria from forest soil in a geothermal area.</title>
        <authorList>
            <person name="Rachmania M.K."/>
            <person name="Ningsih F."/>
            <person name="Sakai Y."/>
            <person name="Yabe S."/>
            <person name="Yokota A."/>
            <person name="Sjamsuridzal W."/>
        </authorList>
    </citation>
    <scope>NUCLEOTIDE SEQUENCE [LARGE SCALE GENOMIC DNA]</scope>
    <source>
        <strain evidence="1 2">S3.2.2.5</strain>
    </source>
</reference>
<keyword evidence="2" id="KW-1185">Reference proteome</keyword>
<dbReference type="Pfam" id="PF09391">
    <property type="entry name" value="DUF2000"/>
    <property type="match status" value="1"/>
</dbReference>
<dbReference type="RefSeq" id="WP_338247374.1">
    <property type="nucleotide sequence ID" value="NZ_BSRI01000001.1"/>
</dbReference>
<sequence length="136" mass="15191">MLFDTKIALVIRDDLASWQKMNVAAFLASGIAAAYPECIGEPYEDASDNKYLRLIGQPILIYGADRAGLVRVLDRALTRGAQPAVYTEEMFTTTHDEANRAAVRSVERENLNLVGLAIRAERKVIDKIVDKLKFHQ</sequence>
<evidence type="ECO:0000313" key="1">
    <source>
        <dbReference type="EMBL" id="GLV53663.1"/>
    </source>
</evidence>
<dbReference type="InterPro" id="IPR023476">
    <property type="entry name" value="Pep_tRNA_hydro_II_dom_sf"/>
</dbReference>
<evidence type="ECO:0000313" key="2">
    <source>
        <dbReference type="Proteomes" id="UP001344906"/>
    </source>
</evidence>
<gene>
    <name evidence="1" type="ORF">KDH_05150</name>
</gene>